<proteinExistence type="predicted"/>
<dbReference type="GeneID" id="101857236"/>
<gene>
    <name evidence="3" type="primary">LOC101857236</name>
</gene>
<name>A0ABM0ZVQ6_APLCA</name>
<evidence type="ECO:0000313" key="2">
    <source>
        <dbReference type="Proteomes" id="UP000694888"/>
    </source>
</evidence>
<keyword evidence="1" id="KW-0732">Signal</keyword>
<protein>
    <submittedName>
        <fullName evidence="3">Uncharacterized protein LOC101857236</fullName>
    </submittedName>
</protein>
<sequence>MMSANKGALLFVLSALQCIARADDTRECTSYPAKLSSVPDLTHNIAYQERRYPNYVIDTVKNTNYKRSYYWCELDLQESDTVFKRYRHFGFNSTHWWVEKGCGGWFVITECKPLDDAAEEHSFVQDLDVINLDSPGETIHPTNPQDASNPTTTNSVDDVYKSWPRVGYHFPTSDLMWDILDKATWVDVPAQLGFYQKHRKARSVAFD</sequence>
<accession>A0ABM0ZVQ6</accession>
<evidence type="ECO:0000313" key="3">
    <source>
        <dbReference type="RefSeq" id="XP_012935529.1"/>
    </source>
</evidence>
<feature type="chain" id="PRO_5046967198" evidence="1">
    <location>
        <begin position="23"/>
        <end position="207"/>
    </location>
</feature>
<dbReference type="RefSeq" id="XP_012935529.1">
    <property type="nucleotide sequence ID" value="XM_013080075.2"/>
</dbReference>
<evidence type="ECO:0000256" key="1">
    <source>
        <dbReference type="SAM" id="SignalP"/>
    </source>
</evidence>
<dbReference type="Proteomes" id="UP000694888">
    <property type="component" value="Unplaced"/>
</dbReference>
<organism evidence="2 3">
    <name type="scientific">Aplysia californica</name>
    <name type="common">California sea hare</name>
    <dbReference type="NCBI Taxonomy" id="6500"/>
    <lineage>
        <taxon>Eukaryota</taxon>
        <taxon>Metazoa</taxon>
        <taxon>Spiralia</taxon>
        <taxon>Lophotrochozoa</taxon>
        <taxon>Mollusca</taxon>
        <taxon>Gastropoda</taxon>
        <taxon>Heterobranchia</taxon>
        <taxon>Euthyneura</taxon>
        <taxon>Tectipleura</taxon>
        <taxon>Aplysiida</taxon>
        <taxon>Aplysioidea</taxon>
        <taxon>Aplysiidae</taxon>
        <taxon>Aplysia</taxon>
    </lineage>
</organism>
<reference evidence="3" key="1">
    <citation type="submission" date="2025-08" db="UniProtKB">
        <authorList>
            <consortium name="RefSeq"/>
        </authorList>
    </citation>
    <scope>IDENTIFICATION</scope>
</reference>
<feature type="signal peptide" evidence="1">
    <location>
        <begin position="1"/>
        <end position="22"/>
    </location>
</feature>
<keyword evidence="2" id="KW-1185">Reference proteome</keyword>